<evidence type="ECO:0000256" key="1">
    <source>
        <dbReference type="SAM" id="MobiDB-lite"/>
    </source>
</evidence>
<dbReference type="Proteomes" id="UP000703269">
    <property type="component" value="Unassembled WGS sequence"/>
</dbReference>
<evidence type="ECO:0000313" key="2">
    <source>
        <dbReference type="EMBL" id="GJE95764.1"/>
    </source>
</evidence>
<proteinExistence type="predicted"/>
<organism evidence="2 3">
    <name type="scientific">Phanerochaete sordida</name>
    <dbReference type="NCBI Taxonomy" id="48140"/>
    <lineage>
        <taxon>Eukaryota</taxon>
        <taxon>Fungi</taxon>
        <taxon>Dikarya</taxon>
        <taxon>Basidiomycota</taxon>
        <taxon>Agaricomycotina</taxon>
        <taxon>Agaricomycetes</taxon>
        <taxon>Polyporales</taxon>
        <taxon>Phanerochaetaceae</taxon>
        <taxon>Phanerochaete</taxon>
    </lineage>
</organism>
<dbReference type="AlphaFoldDB" id="A0A9P3GLQ5"/>
<reference evidence="2 3" key="1">
    <citation type="submission" date="2021-08" db="EMBL/GenBank/DDBJ databases">
        <title>Draft Genome Sequence of Phanerochaete sordida strain YK-624.</title>
        <authorList>
            <person name="Mori T."/>
            <person name="Dohra H."/>
            <person name="Suzuki T."/>
            <person name="Kawagishi H."/>
            <person name="Hirai H."/>
        </authorList>
    </citation>
    <scope>NUCLEOTIDE SEQUENCE [LARGE SCALE GENOMIC DNA]</scope>
    <source>
        <strain evidence="2 3">YK-624</strain>
    </source>
</reference>
<name>A0A9P3GLQ5_9APHY</name>
<keyword evidence="3" id="KW-1185">Reference proteome</keyword>
<gene>
    <name evidence="2" type="ORF">PsYK624_119510</name>
</gene>
<accession>A0A9P3GLQ5</accession>
<sequence length="113" mass="12633">MEITESSEACRRSQHQPTIMSAGHTNRGIESLENLGQICSAKAPWPPFAKLFCTLSDVCHRKHHSLRRVEGSRAYAKALLPAFVNGSLYVSLLHRSLVTTVRHIPRGSQELVR</sequence>
<feature type="region of interest" description="Disordered" evidence="1">
    <location>
        <begin position="1"/>
        <end position="25"/>
    </location>
</feature>
<dbReference type="EMBL" id="BPQB01000052">
    <property type="protein sequence ID" value="GJE95764.1"/>
    <property type="molecule type" value="Genomic_DNA"/>
</dbReference>
<comment type="caution">
    <text evidence="2">The sequence shown here is derived from an EMBL/GenBank/DDBJ whole genome shotgun (WGS) entry which is preliminary data.</text>
</comment>
<evidence type="ECO:0000313" key="3">
    <source>
        <dbReference type="Proteomes" id="UP000703269"/>
    </source>
</evidence>
<protein>
    <submittedName>
        <fullName evidence="2">Uncharacterized protein</fullName>
    </submittedName>
</protein>